<reference evidence="5" key="1">
    <citation type="submission" date="2020-06" db="EMBL/GenBank/DDBJ databases">
        <title>WGS assembly of Ceratodon purpureus strain R40.</title>
        <authorList>
            <person name="Carey S.B."/>
            <person name="Jenkins J."/>
            <person name="Shu S."/>
            <person name="Lovell J.T."/>
            <person name="Sreedasyam A."/>
            <person name="Maumus F."/>
            <person name="Tiley G.P."/>
            <person name="Fernandez-Pozo N."/>
            <person name="Barry K."/>
            <person name="Chen C."/>
            <person name="Wang M."/>
            <person name="Lipzen A."/>
            <person name="Daum C."/>
            <person name="Saski C.A."/>
            <person name="Payton A.C."/>
            <person name="Mcbreen J.C."/>
            <person name="Conrad R.E."/>
            <person name="Kollar L.M."/>
            <person name="Olsson S."/>
            <person name="Huttunen S."/>
            <person name="Landis J.B."/>
            <person name="Wickett N.J."/>
            <person name="Johnson M.G."/>
            <person name="Rensing S.A."/>
            <person name="Grimwood J."/>
            <person name="Schmutz J."/>
            <person name="Mcdaniel S.F."/>
        </authorList>
    </citation>
    <scope>NUCLEOTIDE SEQUENCE</scope>
    <source>
        <strain evidence="5">R40</strain>
    </source>
</reference>
<organism evidence="5 6">
    <name type="scientific">Ceratodon purpureus</name>
    <name type="common">Fire moss</name>
    <name type="synonym">Dicranum purpureum</name>
    <dbReference type="NCBI Taxonomy" id="3225"/>
    <lineage>
        <taxon>Eukaryota</taxon>
        <taxon>Viridiplantae</taxon>
        <taxon>Streptophyta</taxon>
        <taxon>Embryophyta</taxon>
        <taxon>Bryophyta</taxon>
        <taxon>Bryophytina</taxon>
        <taxon>Bryopsida</taxon>
        <taxon>Dicranidae</taxon>
        <taxon>Pseudoditrichales</taxon>
        <taxon>Ditrichaceae</taxon>
        <taxon>Ceratodon</taxon>
    </lineage>
</organism>
<proteinExistence type="predicted"/>
<dbReference type="SUPFAM" id="SSF55931">
    <property type="entry name" value="Glutamine synthetase/guanido kinase"/>
    <property type="match status" value="1"/>
</dbReference>
<sequence>MPLQMFCWQIATAIFANSPFTEGKPNGYLSYRSHIWTDVDNNRSGDLPFVFEDGFGYVKIRFLFEMQFFITQLYVKN</sequence>
<evidence type="ECO:0000256" key="2">
    <source>
        <dbReference type="ARBA" id="ARBA00022598"/>
    </source>
</evidence>
<comment type="caution">
    <text evidence="5">The sequence shown here is derived from an EMBL/GenBank/DDBJ whole genome shotgun (WGS) entry which is preliminary data.</text>
</comment>
<keyword evidence="3" id="KW-0547">Nucleotide-binding</keyword>
<gene>
    <name evidence="5" type="ORF">KC19_1G333300</name>
</gene>
<evidence type="ECO:0000256" key="3">
    <source>
        <dbReference type="ARBA" id="ARBA00022741"/>
    </source>
</evidence>
<dbReference type="GO" id="GO:0004357">
    <property type="term" value="F:glutamate-cysteine ligase activity"/>
    <property type="evidence" value="ECO:0007669"/>
    <property type="project" value="UniProtKB-EC"/>
</dbReference>
<dbReference type="InterPro" id="IPR014746">
    <property type="entry name" value="Gln_synth/guanido_kin_cat_dom"/>
</dbReference>
<protein>
    <recommendedName>
        <fullName evidence="1">glutamate--cysteine ligase</fullName>
        <ecNumber evidence="1">6.3.2.2</ecNumber>
    </recommendedName>
</protein>
<dbReference type="PANTHER" id="PTHR34378">
    <property type="entry name" value="GLUTAMATE--CYSTEINE LIGASE, CHLOROPLASTIC"/>
    <property type="match status" value="1"/>
</dbReference>
<dbReference type="PANTHER" id="PTHR34378:SF1">
    <property type="entry name" value="GLUTAMATE--CYSTEINE LIGASE, CHLOROPLASTIC"/>
    <property type="match status" value="1"/>
</dbReference>
<evidence type="ECO:0000256" key="1">
    <source>
        <dbReference type="ARBA" id="ARBA00012220"/>
    </source>
</evidence>
<keyword evidence="2" id="KW-0436">Ligase</keyword>
<dbReference type="Gene3D" id="3.30.590.20">
    <property type="match status" value="1"/>
</dbReference>
<accession>A0A8T0JFP0</accession>
<dbReference type="GO" id="GO:0006750">
    <property type="term" value="P:glutathione biosynthetic process"/>
    <property type="evidence" value="ECO:0007669"/>
    <property type="project" value="InterPro"/>
</dbReference>
<dbReference type="Proteomes" id="UP000822688">
    <property type="component" value="Chromosome 1"/>
</dbReference>
<dbReference type="EMBL" id="CM026421">
    <property type="protein sequence ID" value="KAG0593481.1"/>
    <property type="molecule type" value="Genomic_DNA"/>
</dbReference>
<dbReference type="AlphaFoldDB" id="A0A8T0JFP0"/>
<evidence type="ECO:0000313" key="6">
    <source>
        <dbReference type="Proteomes" id="UP000822688"/>
    </source>
</evidence>
<dbReference type="InterPro" id="IPR035434">
    <property type="entry name" value="GCL_bact_plant"/>
</dbReference>
<dbReference type="Pfam" id="PF04107">
    <property type="entry name" value="GCS2"/>
    <property type="match status" value="1"/>
</dbReference>
<dbReference type="EC" id="6.3.2.2" evidence="1"/>
<evidence type="ECO:0000313" key="5">
    <source>
        <dbReference type="EMBL" id="KAG0593481.1"/>
    </source>
</evidence>
<keyword evidence="4" id="KW-0067">ATP-binding</keyword>
<dbReference type="InterPro" id="IPR006336">
    <property type="entry name" value="GCS2"/>
</dbReference>
<name>A0A8T0JFP0_CERPU</name>
<dbReference type="GO" id="GO:0005524">
    <property type="term" value="F:ATP binding"/>
    <property type="evidence" value="ECO:0007669"/>
    <property type="project" value="UniProtKB-KW"/>
</dbReference>
<evidence type="ECO:0000256" key="4">
    <source>
        <dbReference type="ARBA" id="ARBA00022840"/>
    </source>
</evidence>
<keyword evidence="6" id="KW-1185">Reference proteome</keyword>